<dbReference type="EC" id="2.3.2.27" evidence="2"/>
<feature type="region of interest" description="Disordered" evidence="16">
    <location>
        <begin position="450"/>
        <end position="497"/>
    </location>
</feature>
<feature type="compositionally biased region" description="Low complexity" evidence="16">
    <location>
        <begin position="561"/>
        <end position="590"/>
    </location>
</feature>
<keyword evidence="5 15" id="KW-0863">Zinc-finger</keyword>
<evidence type="ECO:0000256" key="7">
    <source>
        <dbReference type="ARBA" id="ARBA00022833"/>
    </source>
</evidence>
<dbReference type="GO" id="GO:0005634">
    <property type="term" value="C:nucleus"/>
    <property type="evidence" value="ECO:0007669"/>
    <property type="project" value="UniProtKB-ARBA"/>
</dbReference>
<feature type="compositionally biased region" description="Low complexity" evidence="16">
    <location>
        <begin position="757"/>
        <end position="767"/>
    </location>
</feature>
<dbReference type="Proteomes" id="UP000606786">
    <property type="component" value="Unassembled WGS sequence"/>
</dbReference>
<dbReference type="InterPro" id="IPR058745">
    <property type="entry name" value="PWI_Topors"/>
</dbReference>
<evidence type="ECO:0000256" key="6">
    <source>
        <dbReference type="ARBA" id="ARBA00022786"/>
    </source>
</evidence>
<dbReference type="PROSITE" id="PS00518">
    <property type="entry name" value="ZF_RING_1"/>
    <property type="match status" value="1"/>
</dbReference>
<feature type="compositionally biased region" description="Basic and acidic residues" evidence="16">
    <location>
        <begin position="830"/>
        <end position="844"/>
    </location>
</feature>
<dbReference type="GO" id="GO:0006513">
    <property type="term" value="P:protein monoubiquitination"/>
    <property type="evidence" value="ECO:0007669"/>
    <property type="project" value="TreeGrafter"/>
</dbReference>
<dbReference type="PANTHER" id="PTHR46077">
    <property type="entry name" value="E3 UBIQUITIN-PROTEIN LIGASE TOPORS"/>
    <property type="match status" value="1"/>
</dbReference>
<keyword evidence="20" id="KW-1185">Reference proteome</keyword>
<dbReference type="EMBL" id="GAMC01020145">
    <property type="protein sequence ID" value="JAB86410.1"/>
    <property type="molecule type" value="mRNA"/>
</dbReference>
<feature type="region of interest" description="Disordered" evidence="16">
    <location>
        <begin position="558"/>
        <end position="605"/>
    </location>
</feature>
<feature type="compositionally biased region" description="Basic and acidic residues" evidence="16">
    <location>
        <begin position="476"/>
        <end position="486"/>
    </location>
</feature>
<dbReference type="GO" id="GO:0060255">
    <property type="term" value="P:regulation of macromolecule metabolic process"/>
    <property type="evidence" value="ECO:0007669"/>
    <property type="project" value="UniProtKB-ARBA"/>
</dbReference>
<keyword evidence="9" id="KW-0804">Transcription</keyword>
<evidence type="ECO:0000256" key="13">
    <source>
        <dbReference type="ARBA" id="ARBA00079040"/>
    </source>
</evidence>
<feature type="compositionally biased region" description="Polar residues" evidence="16">
    <location>
        <begin position="36"/>
        <end position="45"/>
    </location>
</feature>
<dbReference type="PROSITE" id="PS50089">
    <property type="entry name" value="ZF_RING_2"/>
    <property type="match status" value="1"/>
</dbReference>
<dbReference type="SUPFAM" id="SSF57850">
    <property type="entry name" value="RING/U-box"/>
    <property type="match status" value="1"/>
</dbReference>
<feature type="region of interest" description="Disordered" evidence="16">
    <location>
        <begin position="1140"/>
        <end position="1167"/>
    </location>
</feature>
<evidence type="ECO:0000256" key="9">
    <source>
        <dbReference type="ARBA" id="ARBA00023163"/>
    </source>
</evidence>
<evidence type="ECO:0000256" key="5">
    <source>
        <dbReference type="ARBA" id="ARBA00022771"/>
    </source>
</evidence>
<feature type="region of interest" description="Disordered" evidence="16">
    <location>
        <begin position="119"/>
        <end position="148"/>
    </location>
</feature>
<evidence type="ECO:0000256" key="1">
    <source>
        <dbReference type="ARBA" id="ARBA00000900"/>
    </source>
</evidence>
<dbReference type="GeneID" id="101454542"/>
<feature type="compositionally biased region" description="Low complexity" evidence="16">
    <location>
        <begin position="1041"/>
        <end position="1062"/>
    </location>
</feature>
<accession>W8AE15</accession>
<evidence type="ECO:0000256" key="11">
    <source>
        <dbReference type="ARBA" id="ARBA00076856"/>
    </source>
</evidence>
<keyword evidence="3" id="KW-0808">Transferase</keyword>
<feature type="compositionally biased region" description="Low complexity" evidence="16">
    <location>
        <begin position="806"/>
        <end position="819"/>
    </location>
</feature>
<dbReference type="InterPro" id="IPR018957">
    <property type="entry name" value="Znf_C3HC4_RING-type"/>
</dbReference>
<reference evidence="19" key="1">
    <citation type="submission" date="2013-07" db="EMBL/GenBank/DDBJ databases">
        <authorList>
            <person name="Geib S."/>
        </authorList>
    </citation>
    <scope>NUCLEOTIDE SEQUENCE</scope>
</reference>
<feature type="compositionally biased region" description="Low complexity" evidence="16">
    <location>
        <begin position="74"/>
        <end position="87"/>
    </location>
</feature>
<dbReference type="EMBL" id="GAMC01020142">
    <property type="protein sequence ID" value="JAB86413.1"/>
    <property type="molecule type" value="mRNA"/>
</dbReference>
<feature type="compositionally biased region" description="Low complexity" evidence="16">
    <location>
        <begin position="995"/>
        <end position="1018"/>
    </location>
</feature>
<evidence type="ECO:0000256" key="16">
    <source>
        <dbReference type="SAM" id="MobiDB-lite"/>
    </source>
</evidence>
<feature type="compositionally biased region" description="Polar residues" evidence="16">
    <location>
        <begin position="845"/>
        <end position="855"/>
    </location>
</feature>
<dbReference type="CTD" id="10210"/>
<dbReference type="InterPro" id="IPR013083">
    <property type="entry name" value="Znf_RING/FYVE/PHD"/>
</dbReference>
<evidence type="ECO:0000259" key="17">
    <source>
        <dbReference type="PROSITE" id="PS50089"/>
    </source>
</evidence>
<feature type="compositionally biased region" description="Polar residues" evidence="16">
    <location>
        <begin position="591"/>
        <end position="604"/>
    </location>
</feature>
<feature type="compositionally biased region" description="Acidic residues" evidence="16">
    <location>
        <begin position="1069"/>
        <end position="1078"/>
    </location>
</feature>
<organism evidence="19">
    <name type="scientific">Ceratitis capitata</name>
    <name type="common">Mediterranean fruit fly</name>
    <name type="synonym">Tephritis capitata</name>
    <dbReference type="NCBI Taxonomy" id="7213"/>
    <lineage>
        <taxon>Eukaryota</taxon>
        <taxon>Metazoa</taxon>
        <taxon>Ecdysozoa</taxon>
        <taxon>Arthropoda</taxon>
        <taxon>Hexapoda</taxon>
        <taxon>Insecta</taxon>
        <taxon>Pterygota</taxon>
        <taxon>Neoptera</taxon>
        <taxon>Endopterygota</taxon>
        <taxon>Diptera</taxon>
        <taxon>Brachycera</taxon>
        <taxon>Muscomorpha</taxon>
        <taxon>Tephritoidea</taxon>
        <taxon>Tephritidae</taxon>
        <taxon>Ceratitis</taxon>
        <taxon>Ceratitis</taxon>
    </lineage>
</organism>
<dbReference type="PANTHER" id="PTHR46077:SF1">
    <property type="entry name" value="TOP1 BINDING ARGININE_SERINE RICH PROTEIN, E3 UBIQUITIN LIGASE"/>
    <property type="match status" value="1"/>
</dbReference>
<dbReference type="EMBL" id="GAMC01020139">
    <property type="protein sequence ID" value="JAB86416.1"/>
    <property type="molecule type" value="mRNA"/>
</dbReference>
<comment type="catalytic activity">
    <reaction evidence="1">
        <text>S-ubiquitinyl-[E2 ubiquitin-conjugating enzyme]-L-cysteine + [acceptor protein]-L-lysine = [E2 ubiquitin-conjugating enzyme]-L-cysteine + N(6)-ubiquitinyl-[acceptor protein]-L-lysine.</text>
        <dbReference type="EC" id="2.3.2.27"/>
    </reaction>
</comment>
<feature type="domain" description="RING-type" evidence="17">
    <location>
        <begin position="154"/>
        <end position="193"/>
    </location>
</feature>
<feature type="compositionally biased region" description="Polar residues" evidence="16">
    <location>
        <begin position="668"/>
        <end position="684"/>
    </location>
</feature>
<reference evidence="18" key="3">
    <citation type="submission" date="2020-11" db="EMBL/GenBank/DDBJ databases">
        <authorList>
            <person name="Whitehead M."/>
        </authorList>
    </citation>
    <scope>NUCLEOTIDE SEQUENCE</scope>
    <source>
        <strain evidence="18">EGII</strain>
    </source>
</reference>
<keyword evidence="7" id="KW-0862">Zinc</keyword>
<evidence type="ECO:0000256" key="14">
    <source>
        <dbReference type="ARBA" id="ARBA00079184"/>
    </source>
</evidence>
<name>W8AE15_CERCA</name>
<dbReference type="Gene3D" id="3.30.40.10">
    <property type="entry name" value="Zinc/RING finger domain, C3HC4 (zinc finger)"/>
    <property type="match status" value="1"/>
</dbReference>
<dbReference type="KEGG" id="ccat:101454542"/>
<keyword evidence="6" id="KW-0833">Ubl conjugation pathway</keyword>
<feature type="compositionally biased region" description="Acidic residues" evidence="16">
    <location>
        <begin position="1019"/>
        <end position="1028"/>
    </location>
</feature>
<dbReference type="GO" id="GO:0000209">
    <property type="term" value="P:protein polyubiquitination"/>
    <property type="evidence" value="ECO:0007669"/>
    <property type="project" value="TreeGrafter"/>
</dbReference>
<feature type="compositionally biased region" description="Basic and acidic residues" evidence="16">
    <location>
        <begin position="654"/>
        <end position="665"/>
    </location>
</feature>
<protein>
    <recommendedName>
        <fullName evidence="10">E3 ubiquitin-protein ligase Topors</fullName>
        <ecNumber evidence="2">2.3.2.27</ecNumber>
    </recommendedName>
    <alternativeName>
        <fullName evidence="11">RING-type E3 ubiquitin transferase Topors</fullName>
    </alternativeName>
    <alternativeName>
        <fullName evidence="13">SUMO1-protein E3 ligase Topors</fullName>
    </alternativeName>
    <alternativeName>
        <fullName evidence="12">Topoisomerase I-binding RING finger protein</fullName>
    </alternativeName>
    <alternativeName>
        <fullName evidence="14">Topoisomerase I-binding arginine/serine-rich protein</fullName>
    </alternativeName>
</protein>
<evidence type="ECO:0000313" key="19">
    <source>
        <dbReference type="EMBL" id="JAB86410.1"/>
    </source>
</evidence>
<sequence>MSTPAVIEGTAVAGEVGDAYLNLSGNTRPLPDAESSARTSAMSSHTFRRPRSAATRMQQSTEENVESGAVNAQSTVSSSSSVNESSSAYGNAAPPSAEDVNVPQTLTPLMRMKLFELATSSSESDGDENQQDAAEGDGASNGDARRAASPPPNCAICLGRCKNKCFTDSCMHQFCFKCLCEWSKVKPECPLCKQTFKSIIHNVKSIDQFEEYHVQPPTVQIPHRPMEVTLRNLPYIFDAVVVEGSRRDWDLPRRNSAHRIRPARSGIFYPSPMGDAPANAEHGNVSNVTNLYSHYRNELLDMYHREAPDAVASSGTLSQLWRRFIYDRRLFALPVCDITGRFRESTARFYRDNPAQVHRLMPWINRDIVCLLQNTEHDVSLLLERINESLLQTNILSPAFRRRLQPYLGTKTSHFIHELNNFARSPYDMIGYDRAVHYLPQAPEEIVIEFSSSGSSDEGIASTDNERGSRSRNTRARNDGEFRVISRSDNASGSGPADSVGALLSFSVSTTSEGTEAPGVSVSINGRSGQSAAINLSTHNRVSGDIIDLDDLEAGYEAGGNESASTSTAAAATTANEEAATTSAAANRTAPTVTENIELSSGSSDECEFVLERKPPHLRTPELVSLNSESDSDVVFVDESKPLRKTAFASSGDEEQKQRHTESKNKRPTPQTSITTAVGETASHTAADREELYNVGASTSTGLRSSGGGRGIKEMYERTKRSTASRRKRNLRSNRSKEDTQAKTMHRGKRIYESSCTPSNTDSSTRSSDSDSDEDFSIKRQRAKSQRNSRKAKPKSSKRKATQQTRSSSNSRSRNNSSRNSRKRQSMITNKEKKEHSKRCKVEMNTDSEYSSDDGQNLIELQRRLQALKEQEDERIEATHDYLSERERAIEQYNSDGYNNASDQLPTGSSQFGKIQTQQGVAFTKQENFDSDTNENSVHSSYALDRLVEAAEECFGVARNVCVTSTNEDQTAALNIAMEEDNTFSSTVTQTTTATTVTTTAANNRSVSRASVTTNNTNDDNDNDNEDNDEHRNMHDNYNNSTESSSTSSSTSTSDPTASSHSLYSATSDSEEDEEEDEQQHQQQVEAISAHRANINENENENETDGNSLGLQQLLDGASLGDDWLVQQLGIDEESTANHENAAVNESSDTEDVSQQQVQVEEGVSVPDIDNDVSSIFLNQHDSNLVMPFNYDAEGSQSDAE</sequence>
<evidence type="ECO:0000256" key="15">
    <source>
        <dbReference type="PROSITE-ProRule" id="PRU00175"/>
    </source>
</evidence>
<feature type="region of interest" description="Disordered" evidence="16">
    <location>
        <begin position="645"/>
        <end position="855"/>
    </location>
</feature>
<proteinExistence type="evidence at transcript level"/>
<feature type="compositionally biased region" description="Basic residues" evidence="16">
    <location>
        <begin position="721"/>
        <end position="734"/>
    </location>
</feature>
<dbReference type="SMART" id="SM00184">
    <property type="entry name" value="RING"/>
    <property type="match status" value="1"/>
</dbReference>
<dbReference type="Pfam" id="PF00097">
    <property type="entry name" value="zf-C3HC4"/>
    <property type="match status" value="1"/>
</dbReference>
<evidence type="ECO:0000313" key="18">
    <source>
        <dbReference type="EMBL" id="CAD7013905.1"/>
    </source>
</evidence>
<evidence type="ECO:0000256" key="2">
    <source>
        <dbReference type="ARBA" id="ARBA00012483"/>
    </source>
</evidence>
<feature type="compositionally biased region" description="Low complexity" evidence="16">
    <location>
        <begin position="450"/>
        <end position="462"/>
    </location>
</feature>
<evidence type="ECO:0000313" key="20">
    <source>
        <dbReference type="Proteomes" id="UP000606786"/>
    </source>
</evidence>
<gene>
    <name evidence="19" type="primary">TOPRS</name>
    <name evidence="18" type="ORF">CCAP1982_LOCUS21919</name>
</gene>
<reference evidence="19" key="2">
    <citation type="journal article" date="2014" name="BMC Genomics">
        <title>A genomic perspective to assessing quality of mass-reared SIT flies used in Mediterranean fruit fly (Ceratitis capitata) eradication in California.</title>
        <authorList>
            <person name="Calla B."/>
            <person name="Hall B."/>
            <person name="Hou S."/>
            <person name="Geib S.M."/>
        </authorList>
    </citation>
    <scope>NUCLEOTIDE SEQUENCE</scope>
</reference>
<dbReference type="AlphaFoldDB" id="W8AE15"/>
<keyword evidence="4" id="KW-0479">Metal-binding</keyword>
<feature type="region of interest" description="Disordered" evidence="16">
    <location>
        <begin position="25"/>
        <end position="101"/>
    </location>
</feature>
<dbReference type="CDD" id="cd16574">
    <property type="entry name" value="RING-HC_Topors"/>
    <property type="match status" value="1"/>
</dbReference>
<evidence type="ECO:0000256" key="12">
    <source>
        <dbReference type="ARBA" id="ARBA00076940"/>
    </source>
</evidence>
<dbReference type="OrthoDB" id="365379at2759"/>
<evidence type="ECO:0000256" key="4">
    <source>
        <dbReference type="ARBA" id="ARBA00022723"/>
    </source>
</evidence>
<dbReference type="InterPro" id="IPR017907">
    <property type="entry name" value="Znf_RING_CS"/>
</dbReference>
<feature type="compositionally biased region" description="Basic and acidic residues" evidence="16">
    <location>
        <begin position="711"/>
        <end position="720"/>
    </location>
</feature>
<feature type="region of interest" description="Disordered" evidence="16">
    <location>
        <begin position="995"/>
        <end position="1086"/>
    </location>
</feature>
<feature type="compositionally biased region" description="Low complexity" evidence="16">
    <location>
        <begin position="1153"/>
        <end position="1166"/>
    </location>
</feature>
<evidence type="ECO:0000256" key="10">
    <source>
        <dbReference type="ARBA" id="ARBA00071236"/>
    </source>
</evidence>
<dbReference type="EMBL" id="GAMC01020137">
    <property type="protein sequence ID" value="JAB86418.1"/>
    <property type="molecule type" value="mRNA"/>
</dbReference>
<dbReference type="GO" id="GO:0061630">
    <property type="term" value="F:ubiquitin protein ligase activity"/>
    <property type="evidence" value="ECO:0007669"/>
    <property type="project" value="UniProtKB-EC"/>
</dbReference>
<evidence type="ECO:0000256" key="8">
    <source>
        <dbReference type="ARBA" id="ARBA00023015"/>
    </source>
</evidence>
<evidence type="ECO:0000256" key="3">
    <source>
        <dbReference type="ARBA" id="ARBA00022679"/>
    </source>
</evidence>
<dbReference type="GO" id="GO:0008270">
    <property type="term" value="F:zinc ion binding"/>
    <property type="evidence" value="ECO:0007669"/>
    <property type="project" value="UniProtKB-KW"/>
</dbReference>
<dbReference type="InterPro" id="IPR058746">
    <property type="entry name" value="Znf_RING-type_Topors"/>
</dbReference>
<dbReference type="EMBL" id="CAJHJT010000056">
    <property type="protein sequence ID" value="CAD7013905.1"/>
    <property type="molecule type" value="Genomic_DNA"/>
</dbReference>
<feature type="compositionally biased region" description="Basic residues" evidence="16">
    <location>
        <begin position="779"/>
        <end position="801"/>
    </location>
</feature>
<dbReference type="Pfam" id="PF26084">
    <property type="entry name" value="PWI_Topors"/>
    <property type="match status" value="1"/>
</dbReference>
<keyword evidence="8" id="KW-0805">Transcription regulation</keyword>
<dbReference type="FunFam" id="3.30.40.10:FF:000136">
    <property type="entry name" value="E3 ubiquitin-protein ligase Topors"/>
    <property type="match status" value="1"/>
</dbReference>
<dbReference type="InterPro" id="IPR001841">
    <property type="entry name" value="Znf_RING"/>
</dbReference>